<dbReference type="InterPro" id="IPR004509">
    <property type="entry name" value="Competence_ComEA_HhH"/>
</dbReference>
<feature type="region of interest" description="Disordered" evidence="1">
    <location>
        <begin position="172"/>
        <end position="197"/>
    </location>
</feature>
<organism evidence="4 5">
    <name type="scientific">Tessaracoccus oleiagri</name>
    <dbReference type="NCBI Taxonomy" id="686624"/>
    <lineage>
        <taxon>Bacteria</taxon>
        <taxon>Bacillati</taxon>
        <taxon>Actinomycetota</taxon>
        <taxon>Actinomycetes</taxon>
        <taxon>Propionibacteriales</taxon>
        <taxon>Propionibacteriaceae</taxon>
        <taxon>Tessaracoccus</taxon>
    </lineage>
</organism>
<keyword evidence="2" id="KW-0472">Membrane</keyword>
<dbReference type="SMART" id="SM00278">
    <property type="entry name" value="HhH1"/>
    <property type="match status" value="2"/>
</dbReference>
<dbReference type="PANTHER" id="PTHR21180">
    <property type="entry name" value="ENDONUCLEASE/EXONUCLEASE/PHOSPHATASE FAMILY DOMAIN-CONTAINING PROTEIN 1"/>
    <property type="match status" value="1"/>
</dbReference>
<accession>A0A1G9LRC2</accession>
<dbReference type="Proteomes" id="UP000199475">
    <property type="component" value="Unassembled WGS sequence"/>
</dbReference>
<dbReference type="RefSeq" id="WP_093252239.1">
    <property type="nucleotide sequence ID" value="NZ_FNGP01000004.1"/>
</dbReference>
<name>A0A1G9LRC2_9ACTN</name>
<dbReference type="Gene3D" id="1.10.150.320">
    <property type="entry name" value="Photosystem II 12 kDa extrinsic protein"/>
    <property type="match status" value="1"/>
</dbReference>
<dbReference type="GO" id="GO:0003677">
    <property type="term" value="F:DNA binding"/>
    <property type="evidence" value="ECO:0007669"/>
    <property type="project" value="InterPro"/>
</dbReference>
<feature type="domain" description="Helix-hairpin-helix DNA-binding motif class 1" evidence="3">
    <location>
        <begin position="234"/>
        <end position="253"/>
    </location>
</feature>
<keyword evidence="2" id="KW-0812">Transmembrane</keyword>
<feature type="transmembrane region" description="Helical" evidence="2">
    <location>
        <begin position="62"/>
        <end position="80"/>
    </location>
</feature>
<proteinExistence type="predicted"/>
<dbReference type="SUPFAM" id="SSF47781">
    <property type="entry name" value="RuvA domain 2-like"/>
    <property type="match status" value="1"/>
</dbReference>
<protein>
    <submittedName>
        <fullName evidence="4">Competence protein ComEA</fullName>
    </submittedName>
</protein>
<dbReference type="InterPro" id="IPR019554">
    <property type="entry name" value="Soluble_ligand-bd"/>
</dbReference>
<evidence type="ECO:0000313" key="4">
    <source>
        <dbReference type="EMBL" id="SDL64488.1"/>
    </source>
</evidence>
<sequence>MRQRTTAHADQLARARLAYLSAGQPSLTAPRHALEEPEPEDLPAQPDPVASRPRRELTRTHLVALATVALVAVLVVAFTWSRASAETVTAPAPAPVAAPLPPAEGPSPAPSISPLRVHVLGGVVSPGVVTVEPGAIVADVIAAAGGLAPQALPGELNLAAPVADGMQVVVGSDSQPSRVEGQPVSGSGGGSSGGKVDLNTASREELETLPGVGPVMAEAIVAWREEHGQFSSTAELQEVSGIGPKTFAKLEPLVTV</sequence>
<evidence type="ECO:0000256" key="2">
    <source>
        <dbReference type="SAM" id="Phobius"/>
    </source>
</evidence>
<reference evidence="4 5" key="1">
    <citation type="submission" date="2016-10" db="EMBL/GenBank/DDBJ databases">
        <authorList>
            <person name="de Groot N.N."/>
        </authorList>
    </citation>
    <scope>NUCLEOTIDE SEQUENCE [LARGE SCALE GENOMIC DNA]</scope>
    <source>
        <strain evidence="4 5">CGMCC 1.9159</strain>
    </source>
</reference>
<dbReference type="EMBL" id="FNGP01000004">
    <property type="protein sequence ID" value="SDL64488.1"/>
    <property type="molecule type" value="Genomic_DNA"/>
</dbReference>
<gene>
    <name evidence="4" type="ORF">SAMN04488242_2277</name>
</gene>
<dbReference type="GO" id="GO:0015628">
    <property type="term" value="P:protein secretion by the type II secretion system"/>
    <property type="evidence" value="ECO:0007669"/>
    <property type="project" value="TreeGrafter"/>
</dbReference>
<dbReference type="Pfam" id="PF10531">
    <property type="entry name" value="SLBB"/>
    <property type="match status" value="1"/>
</dbReference>
<dbReference type="InterPro" id="IPR010994">
    <property type="entry name" value="RuvA_2-like"/>
</dbReference>
<keyword evidence="2" id="KW-1133">Transmembrane helix</keyword>
<feature type="region of interest" description="Disordered" evidence="1">
    <location>
        <begin position="26"/>
        <end position="54"/>
    </location>
</feature>
<dbReference type="AlphaFoldDB" id="A0A1G9LRC2"/>
<feature type="domain" description="Helix-hairpin-helix DNA-binding motif class 1" evidence="3">
    <location>
        <begin position="204"/>
        <end position="223"/>
    </location>
</feature>
<dbReference type="PANTHER" id="PTHR21180:SF32">
    <property type="entry name" value="ENDONUCLEASE_EXONUCLEASE_PHOSPHATASE FAMILY DOMAIN-CONTAINING PROTEIN 1"/>
    <property type="match status" value="1"/>
</dbReference>
<dbReference type="InterPro" id="IPR003583">
    <property type="entry name" value="Hlx-hairpin-Hlx_DNA-bd_motif"/>
</dbReference>
<dbReference type="NCBIfam" id="TIGR00426">
    <property type="entry name" value="competence protein ComEA helix-hairpin-helix repeat region"/>
    <property type="match status" value="1"/>
</dbReference>
<dbReference type="InterPro" id="IPR051675">
    <property type="entry name" value="Endo/Exo/Phosphatase_dom_1"/>
</dbReference>
<dbReference type="GO" id="GO:0006281">
    <property type="term" value="P:DNA repair"/>
    <property type="evidence" value="ECO:0007669"/>
    <property type="project" value="InterPro"/>
</dbReference>
<dbReference type="OrthoDB" id="9758724at2"/>
<evidence type="ECO:0000313" key="5">
    <source>
        <dbReference type="Proteomes" id="UP000199475"/>
    </source>
</evidence>
<dbReference type="Pfam" id="PF12836">
    <property type="entry name" value="HHH_3"/>
    <property type="match status" value="1"/>
</dbReference>
<keyword evidence="5" id="KW-1185">Reference proteome</keyword>
<evidence type="ECO:0000259" key="3">
    <source>
        <dbReference type="SMART" id="SM00278"/>
    </source>
</evidence>
<evidence type="ECO:0000256" key="1">
    <source>
        <dbReference type="SAM" id="MobiDB-lite"/>
    </source>
</evidence>
<dbReference type="STRING" id="686624.SAMN04488242_2277"/>
<dbReference type="GO" id="GO:0015627">
    <property type="term" value="C:type II protein secretion system complex"/>
    <property type="evidence" value="ECO:0007669"/>
    <property type="project" value="TreeGrafter"/>
</dbReference>